<feature type="domain" description="UvrD-like helicase C-terminal" evidence="14">
    <location>
        <begin position="343"/>
        <end position="673"/>
    </location>
</feature>
<gene>
    <name evidence="15" type="ORF">CYCCA115_LOCUS23769</name>
</gene>
<comment type="catalytic activity">
    <reaction evidence="10">
        <text>ATP + H2O = ADP + phosphate + H(+)</text>
        <dbReference type="Rhea" id="RHEA:13065"/>
        <dbReference type="ChEBI" id="CHEBI:15377"/>
        <dbReference type="ChEBI" id="CHEBI:15378"/>
        <dbReference type="ChEBI" id="CHEBI:30616"/>
        <dbReference type="ChEBI" id="CHEBI:43474"/>
        <dbReference type="ChEBI" id="CHEBI:456216"/>
        <dbReference type="EC" id="5.6.2.4"/>
    </reaction>
</comment>
<dbReference type="GO" id="GO:0016787">
    <property type="term" value="F:hydrolase activity"/>
    <property type="evidence" value="ECO:0007669"/>
    <property type="project" value="UniProtKB-UniRule"/>
</dbReference>
<feature type="compositionally biased region" description="Polar residues" evidence="12">
    <location>
        <begin position="788"/>
        <end position="803"/>
    </location>
</feature>
<evidence type="ECO:0000259" key="14">
    <source>
        <dbReference type="PROSITE" id="PS51217"/>
    </source>
</evidence>
<comment type="caution">
    <text evidence="15">The sequence shown here is derived from an EMBL/GenBank/DDBJ whole genome shotgun (WGS) entry which is preliminary data.</text>
</comment>
<dbReference type="Gene3D" id="1.10.486.10">
    <property type="entry name" value="PCRA, domain 4"/>
    <property type="match status" value="1"/>
</dbReference>
<keyword evidence="16" id="KW-1185">Reference proteome</keyword>
<dbReference type="GO" id="GO:0005524">
    <property type="term" value="F:ATP binding"/>
    <property type="evidence" value="ECO:0007669"/>
    <property type="project" value="UniProtKB-UniRule"/>
</dbReference>
<comment type="similarity">
    <text evidence="1">Belongs to the helicase family. UvrD subfamily.</text>
</comment>
<dbReference type="GO" id="GO:0043138">
    <property type="term" value="F:3'-5' DNA helicase activity"/>
    <property type="evidence" value="ECO:0007669"/>
    <property type="project" value="UniProtKB-EC"/>
</dbReference>
<feature type="region of interest" description="Disordered" evidence="12">
    <location>
        <begin position="756"/>
        <end position="934"/>
    </location>
</feature>
<dbReference type="InterPro" id="IPR013986">
    <property type="entry name" value="DExx_box_DNA_helicase_dom_sf"/>
</dbReference>
<dbReference type="EC" id="5.6.2.4" evidence="9"/>
<dbReference type="Gene3D" id="3.40.50.300">
    <property type="entry name" value="P-loop containing nucleotide triphosphate hydrolases"/>
    <property type="match status" value="2"/>
</dbReference>
<dbReference type="InterPro" id="IPR014017">
    <property type="entry name" value="DNA_helicase_UvrD-like_C"/>
</dbReference>
<dbReference type="PROSITE" id="PS51198">
    <property type="entry name" value="UVRD_HELICASE_ATP_BIND"/>
    <property type="match status" value="1"/>
</dbReference>
<evidence type="ECO:0000256" key="3">
    <source>
        <dbReference type="ARBA" id="ARBA00022801"/>
    </source>
</evidence>
<evidence type="ECO:0000256" key="8">
    <source>
        <dbReference type="ARBA" id="ARBA00034617"/>
    </source>
</evidence>
<keyword evidence="6" id="KW-0238">DNA-binding</keyword>
<evidence type="ECO:0000256" key="5">
    <source>
        <dbReference type="ARBA" id="ARBA00022840"/>
    </source>
</evidence>
<dbReference type="PANTHER" id="PTHR11070">
    <property type="entry name" value="UVRD / RECB / PCRA DNA HELICASE FAMILY MEMBER"/>
    <property type="match status" value="1"/>
</dbReference>
<keyword evidence="5 11" id="KW-0067">ATP-binding</keyword>
<evidence type="ECO:0000256" key="12">
    <source>
        <dbReference type="SAM" id="MobiDB-lite"/>
    </source>
</evidence>
<comment type="catalytic activity">
    <reaction evidence="8">
        <text>Couples ATP hydrolysis with the unwinding of duplex DNA by translocating in the 3'-5' direction.</text>
        <dbReference type="EC" id="5.6.2.4"/>
    </reaction>
</comment>
<evidence type="ECO:0000259" key="13">
    <source>
        <dbReference type="PROSITE" id="PS51198"/>
    </source>
</evidence>
<protein>
    <recommendedName>
        <fullName evidence="9">DNA 3'-5' helicase</fullName>
        <ecNumber evidence="9">5.6.2.4</ecNumber>
    </recommendedName>
</protein>
<evidence type="ECO:0000256" key="11">
    <source>
        <dbReference type="PROSITE-ProRule" id="PRU00560"/>
    </source>
</evidence>
<dbReference type="EMBL" id="CAKOGP040002424">
    <property type="protein sequence ID" value="CAJ1969552.1"/>
    <property type="molecule type" value="Genomic_DNA"/>
</dbReference>
<evidence type="ECO:0000313" key="15">
    <source>
        <dbReference type="EMBL" id="CAJ1969552.1"/>
    </source>
</evidence>
<evidence type="ECO:0000256" key="9">
    <source>
        <dbReference type="ARBA" id="ARBA00034808"/>
    </source>
</evidence>
<dbReference type="Pfam" id="PF13361">
    <property type="entry name" value="UvrD_C"/>
    <property type="match status" value="1"/>
</dbReference>
<keyword evidence="4 11" id="KW-0347">Helicase</keyword>
<dbReference type="PANTHER" id="PTHR11070:SF2">
    <property type="entry name" value="ATP-DEPENDENT DNA HELICASE SRS2"/>
    <property type="match status" value="1"/>
</dbReference>
<feature type="domain" description="UvrD-like helicase ATP-binding" evidence="13">
    <location>
        <begin position="3"/>
        <end position="342"/>
    </location>
</feature>
<keyword evidence="3 11" id="KW-0378">Hydrolase</keyword>
<dbReference type="PROSITE" id="PS51217">
    <property type="entry name" value="UVRD_HELICASE_CTER"/>
    <property type="match status" value="1"/>
</dbReference>
<feature type="binding site" evidence="11">
    <location>
        <begin position="24"/>
        <end position="31"/>
    </location>
    <ligand>
        <name>ATP</name>
        <dbReference type="ChEBI" id="CHEBI:30616"/>
    </ligand>
</feature>
<evidence type="ECO:0000256" key="7">
    <source>
        <dbReference type="ARBA" id="ARBA00023235"/>
    </source>
</evidence>
<dbReference type="GO" id="GO:0005634">
    <property type="term" value="C:nucleus"/>
    <property type="evidence" value="ECO:0007669"/>
    <property type="project" value="TreeGrafter"/>
</dbReference>
<dbReference type="GO" id="GO:0003677">
    <property type="term" value="F:DNA binding"/>
    <property type="evidence" value="ECO:0007669"/>
    <property type="project" value="UniProtKB-KW"/>
</dbReference>
<dbReference type="SUPFAM" id="SSF52540">
    <property type="entry name" value="P-loop containing nucleoside triphosphate hydrolases"/>
    <property type="match status" value="1"/>
</dbReference>
<feature type="compositionally biased region" description="Low complexity" evidence="12">
    <location>
        <begin position="763"/>
        <end position="775"/>
    </location>
</feature>
<dbReference type="CDD" id="cd18807">
    <property type="entry name" value="SF1_C_UvrD"/>
    <property type="match status" value="1"/>
</dbReference>
<accession>A0AAD2PY15</accession>
<evidence type="ECO:0000256" key="2">
    <source>
        <dbReference type="ARBA" id="ARBA00022741"/>
    </source>
</evidence>
<sequence length="997" mass="111127">MDGLNPSQIEAVTQPQIGVTRVLAGPGSGKTKVLTCRIAYLLEEDRFQKVLAVTFTKKASGEMRQRLEKLLELRQGVEDEMQRGMPAGPESIMEELSEGTEANGGQPRGLERVTLGTFHSVCAKILRFNGHLLASLPLIRNDMPNPELPINLDSSFVIMDQSDQLRILKECLDEAEIDLKKAGMKPLVILNAIGSIKESLSQGIDPFNSNDKRKPVSKAIRLAKGVYPIYREKLFSNNAVDFDDLIFLTRELLDEHKDVRERLHKRWGHILVDEFQDTSRSQMDLVKLLTSSSLFVVGDSDQSIYSWRGAHAGSMSDFAEEFQTHGGKGVVSVYLKENYRSTSNIVRAAEKVISMEFKGSAESRRSMKPKRGSGPSPRVVACKDERAEASFVIDNISEMLINGDLQPQETAAIIYRTNAQSRYLEEACVQKNLPYVIRGGGASFYKRAEVKDCLCFLRWLHNGNDEVSMIRAMKTPSRGIGDVAIREFRTYMEEVNLYYQQHHPTKKRPTPLELLVAMTDAESSDSEPILAPGAPEASASIPKRALNKFLPFSKQMRKIREKASTVTIDALLFFIIEELDLINHFDTISKSKTEFEDRRANVQELRQAAKRYSKNGHAFKMASTGEDDFSETILSTFLDDVALVADITDAEEASTNAEKRFVVNLMTIHGSKGMEFDAVFVVGNEEGTLPSGLSIQEGEGSVALEEERRLCYVAMTRAKTRLLMTWRKEVTNFSNWSDDGPKTVKKDRSRFLNALVGRKGAPKSGSTKSSSLESTDNMLHQQRRGTAPSPQFQKRQISSQPKRSVTPPTRTAAHRPRPVTASSRRSYLNPGSIGRNETPKREPGVRYETRRPVTGGSTTSARQQPPPQARVQRPTPPSRPAPERPTPVTPPRLRKRAPDLEEARRKHQQAAAKITPPSSPSKQSAPPPAKTKEQMDSTWFFPVGSDVVHDGFGKGTVLPPPPPNDTTDLPVLIRFQNGKEMEFCAKGREIIPDLGLS</sequence>
<keyword evidence="7" id="KW-0413">Isomerase</keyword>
<evidence type="ECO:0000256" key="6">
    <source>
        <dbReference type="ARBA" id="ARBA00023125"/>
    </source>
</evidence>
<dbReference type="InterPro" id="IPR000212">
    <property type="entry name" value="DNA_helicase_UvrD/REP"/>
</dbReference>
<dbReference type="Pfam" id="PF00580">
    <property type="entry name" value="UvrD-helicase"/>
    <property type="match status" value="1"/>
</dbReference>
<evidence type="ECO:0000256" key="1">
    <source>
        <dbReference type="ARBA" id="ARBA00009922"/>
    </source>
</evidence>
<keyword evidence="2 11" id="KW-0547">Nucleotide-binding</keyword>
<dbReference type="CDD" id="cd17932">
    <property type="entry name" value="DEXQc_UvrD"/>
    <property type="match status" value="1"/>
</dbReference>
<dbReference type="InterPro" id="IPR014016">
    <property type="entry name" value="UvrD-like_ATP-bd"/>
</dbReference>
<dbReference type="InterPro" id="IPR027417">
    <property type="entry name" value="P-loop_NTPase"/>
</dbReference>
<name>A0AAD2PY15_9STRA</name>
<evidence type="ECO:0000256" key="4">
    <source>
        <dbReference type="ARBA" id="ARBA00022806"/>
    </source>
</evidence>
<dbReference type="Gene3D" id="1.10.10.160">
    <property type="match status" value="1"/>
</dbReference>
<proteinExistence type="inferred from homology"/>
<dbReference type="AlphaFoldDB" id="A0AAD2PY15"/>
<evidence type="ECO:0000313" key="16">
    <source>
        <dbReference type="Proteomes" id="UP001295423"/>
    </source>
</evidence>
<dbReference type="GO" id="GO:0000725">
    <property type="term" value="P:recombinational repair"/>
    <property type="evidence" value="ECO:0007669"/>
    <property type="project" value="TreeGrafter"/>
</dbReference>
<reference evidence="15" key="1">
    <citation type="submission" date="2023-08" db="EMBL/GenBank/DDBJ databases">
        <authorList>
            <person name="Audoor S."/>
            <person name="Bilcke G."/>
        </authorList>
    </citation>
    <scope>NUCLEOTIDE SEQUENCE</scope>
</reference>
<feature type="compositionally biased region" description="Pro residues" evidence="12">
    <location>
        <begin position="864"/>
        <end position="890"/>
    </location>
</feature>
<organism evidence="15 16">
    <name type="scientific">Cylindrotheca closterium</name>
    <dbReference type="NCBI Taxonomy" id="2856"/>
    <lineage>
        <taxon>Eukaryota</taxon>
        <taxon>Sar</taxon>
        <taxon>Stramenopiles</taxon>
        <taxon>Ochrophyta</taxon>
        <taxon>Bacillariophyta</taxon>
        <taxon>Bacillariophyceae</taxon>
        <taxon>Bacillariophycidae</taxon>
        <taxon>Bacillariales</taxon>
        <taxon>Bacillariaceae</taxon>
        <taxon>Cylindrotheca</taxon>
    </lineage>
</organism>
<evidence type="ECO:0000256" key="10">
    <source>
        <dbReference type="ARBA" id="ARBA00048988"/>
    </source>
</evidence>
<dbReference type="Proteomes" id="UP001295423">
    <property type="component" value="Unassembled WGS sequence"/>
</dbReference>
<feature type="compositionally biased region" description="Basic and acidic residues" evidence="12">
    <location>
        <begin position="837"/>
        <end position="851"/>
    </location>
</feature>